<name>A0A6G3XUW8_9ACTN</name>
<dbReference type="PROSITE" id="PS50965">
    <property type="entry name" value="NERD"/>
    <property type="match status" value="1"/>
</dbReference>
<feature type="non-terminal residue" evidence="2">
    <location>
        <position position="1"/>
    </location>
</feature>
<protein>
    <submittedName>
        <fullName evidence="2">NERD domain-containing protein</fullName>
    </submittedName>
</protein>
<dbReference type="AlphaFoldDB" id="A0A6G3XUW8"/>
<proteinExistence type="predicted"/>
<dbReference type="Pfam" id="PF08378">
    <property type="entry name" value="NERD"/>
    <property type="match status" value="1"/>
</dbReference>
<sequence length="99" mass="11206">VVVTGHAVYVIDVKGTRGRIEVDGRKWHPSRRAPFRSPLPKLRNHAKQLKTILETAHRPLSRLYTDALVVLPFPDALLVDRTPRQLDARDTVKLPDLIG</sequence>
<reference evidence="2" key="1">
    <citation type="submission" date="2020-01" db="EMBL/GenBank/DDBJ databases">
        <title>Insect and environment-associated Actinomycetes.</title>
        <authorList>
            <person name="Currrie C."/>
            <person name="Chevrette M."/>
            <person name="Carlson C."/>
            <person name="Stubbendieck R."/>
            <person name="Wendt-Pienkowski E."/>
        </authorList>
    </citation>
    <scope>NUCLEOTIDE SEQUENCE</scope>
    <source>
        <strain evidence="2">SID7499</strain>
    </source>
</reference>
<evidence type="ECO:0000259" key="1">
    <source>
        <dbReference type="PROSITE" id="PS50965"/>
    </source>
</evidence>
<dbReference type="InterPro" id="IPR011528">
    <property type="entry name" value="NERD"/>
</dbReference>
<evidence type="ECO:0000313" key="2">
    <source>
        <dbReference type="EMBL" id="NEE21493.1"/>
    </source>
</evidence>
<gene>
    <name evidence="2" type="ORF">G3M58_85410</name>
</gene>
<comment type="caution">
    <text evidence="2">The sequence shown here is derived from an EMBL/GenBank/DDBJ whole genome shotgun (WGS) entry which is preliminary data.</text>
</comment>
<feature type="non-terminal residue" evidence="2">
    <location>
        <position position="99"/>
    </location>
</feature>
<feature type="domain" description="NERD" evidence="1">
    <location>
        <begin position="1"/>
        <end position="72"/>
    </location>
</feature>
<dbReference type="EMBL" id="JAAGMN010009159">
    <property type="protein sequence ID" value="NEE21493.1"/>
    <property type="molecule type" value="Genomic_DNA"/>
</dbReference>
<accession>A0A6G3XUW8</accession>
<organism evidence="2">
    <name type="scientific">Streptomyces sp. SID7499</name>
    <dbReference type="NCBI Taxonomy" id="2706086"/>
    <lineage>
        <taxon>Bacteria</taxon>
        <taxon>Bacillati</taxon>
        <taxon>Actinomycetota</taxon>
        <taxon>Actinomycetes</taxon>
        <taxon>Kitasatosporales</taxon>
        <taxon>Streptomycetaceae</taxon>
        <taxon>Streptomyces</taxon>
    </lineage>
</organism>